<dbReference type="InterPro" id="IPR010730">
    <property type="entry name" value="HET"/>
</dbReference>
<protein>
    <recommendedName>
        <fullName evidence="1">Heterokaryon incompatibility domain-containing protein</fullName>
    </recommendedName>
</protein>
<dbReference type="EMBL" id="KN832870">
    <property type="protein sequence ID" value="KIN06927.1"/>
    <property type="molecule type" value="Genomic_DNA"/>
</dbReference>
<sequence length="141" mass="16025">MESKLPHRVLDVGTWEKPQKTFLSVGEDRIGSYAALSYCWGKSEKECKYLTTNENLEQRQEAVDISTFPKTFTDAIAVCRHLGIRFLWIDLLYIIQGNKSDWETESKRIGDIYSNATVTIAAAIGKDSNSGLFIDRDSRKI</sequence>
<feature type="non-terminal residue" evidence="2">
    <location>
        <position position="141"/>
    </location>
</feature>
<dbReference type="Proteomes" id="UP000054321">
    <property type="component" value="Unassembled WGS sequence"/>
</dbReference>
<dbReference type="OrthoDB" id="5347061at2759"/>
<dbReference type="HOGENOM" id="CLU_102622_1_1_1"/>
<proteinExistence type="predicted"/>
<name>A0A0C3HXH6_OIDMZ</name>
<dbReference type="PANTHER" id="PTHR33112">
    <property type="entry name" value="DOMAIN PROTEIN, PUTATIVE-RELATED"/>
    <property type="match status" value="1"/>
</dbReference>
<dbReference type="AlphaFoldDB" id="A0A0C3HXH6"/>
<evidence type="ECO:0000313" key="3">
    <source>
        <dbReference type="Proteomes" id="UP000054321"/>
    </source>
</evidence>
<gene>
    <name evidence="2" type="ORF">OIDMADRAFT_108060</name>
</gene>
<organism evidence="2 3">
    <name type="scientific">Oidiodendron maius (strain Zn)</name>
    <dbReference type="NCBI Taxonomy" id="913774"/>
    <lineage>
        <taxon>Eukaryota</taxon>
        <taxon>Fungi</taxon>
        <taxon>Dikarya</taxon>
        <taxon>Ascomycota</taxon>
        <taxon>Pezizomycotina</taxon>
        <taxon>Leotiomycetes</taxon>
        <taxon>Leotiomycetes incertae sedis</taxon>
        <taxon>Myxotrichaceae</taxon>
        <taxon>Oidiodendron</taxon>
    </lineage>
</organism>
<evidence type="ECO:0000259" key="1">
    <source>
        <dbReference type="Pfam" id="PF06985"/>
    </source>
</evidence>
<reference evidence="2 3" key="1">
    <citation type="submission" date="2014-04" db="EMBL/GenBank/DDBJ databases">
        <authorList>
            <consortium name="DOE Joint Genome Institute"/>
            <person name="Kuo A."/>
            <person name="Martino E."/>
            <person name="Perotto S."/>
            <person name="Kohler A."/>
            <person name="Nagy L.G."/>
            <person name="Floudas D."/>
            <person name="Copeland A."/>
            <person name="Barry K.W."/>
            <person name="Cichocki N."/>
            <person name="Veneault-Fourrey C."/>
            <person name="LaButti K."/>
            <person name="Lindquist E.A."/>
            <person name="Lipzen A."/>
            <person name="Lundell T."/>
            <person name="Morin E."/>
            <person name="Murat C."/>
            <person name="Sun H."/>
            <person name="Tunlid A."/>
            <person name="Henrissat B."/>
            <person name="Grigoriev I.V."/>
            <person name="Hibbett D.S."/>
            <person name="Martin F."/>
            <person name="Nordberg H.P."/>
            <person name="Cantor M.N."/>
            <person name="Hua S.X."/>
        </authorList>
    </citation>
    <scope>NUCLEOTIDE SEQUENCE [LARGE SCALE GENOMIC DNA]</scope>
    <source>
        <strain evidence="2 3">Zn</strain>
    </source>
</reference>
<dbReference type="PANTHER" id="PTHR33112:SF16">
    <property type="entry name" value="HETEROKARYON INCOMPATIBILITY DOMAIN-CONTAINING PROTEIN"/>
    <property type="match status" value="1"/>
</dbReference>
<keyword evidence="3" id="KW-1185">Reference proteome</keyword>
<accession>A0A0C3HXH6</accession>
<dbReference type="InParanoid" id="A0A0C3HXH6"/>
<dbReference type="Pfam" id="PF06985">
    <property type="entry name" value="HET"/>
    <property type="match status" value="1"/>
</dbReference>
<dbReference type="STRING" id="913774.A0A0C3HXH6"/>
<feature type="domain" description="Heterokaryon incompatibility" evidence="1">
    <location>
        <begin position="33"/>
        <end position="138"/>
    </location>
</feature>
<reference evidence="3" key="2">
    <citation type="submission" date="2015-01" db="EMBL/GenBank/DDBJ databases">
        <title>Evolutionary Origins and Diversification of the Mycorrhizal Mutualists.</title>
        <authorList>
            <consortium name="DOE Joint Genome Institute"/>
            <consortium name="Mycorrhizal Genomics Consortium"/>
            <person name="Kohler A."/>
            <person name="Kuo A."/>
            <person name="Nagy L.G."/>
            <person name="Floudas D."/>
            <person name="Copeland A."/>
            <person name="Barry K.W."/>
            <person name="Cichocki N."/>
            <person name="Veneault-Fourrey C."/>
            <person name="LaButti K."/>
            <person name="Lindquist E.A."/>
            <person name="Lipzen A."/>
            <person name="Lundell T."/>
            <person name="Morin E."/>
            <person name="Murat C."/>
            <person name="Riley R."/>
            <person name="Ohm R."/>
            <person name="Sun H."/>
            <person name="Tunlid A."/>
            <person name="Henrissat B."/>
            <person name="Grigoriev I.V."/>
            <person name="Hibbett D.S."/>
            <person name="Martin F."/>
        </authorList>
    </citation>
    <scope>NUCLEOTIDE SEQUENCE [LARGE SCALE GENOMIC DNA]</scope>
    <source>
        <strain evidence="3">Zn</strain>
    </source>
</reference>
<evidence type="ECO:0000313" key="2">
    <source>
        <dbReference type="EMBL" id="KIN06927.1"/>
    </source>
</evidence>